<reference evidence="14" key="1">
    <citation type="submission" date="2018-03" db="EMBL/GenBank/DDBJ databases">
        <authorList>
            <person name="Rodrigo-Torres L."/>
            <person name="Arahal R. D."/>
            <person name="Lucena T."/>
        </authorList>
    </citation>
    <scope>NUCLEOTIDE SEQUENCE [LARGE SCALE GENOMIC DNA]</scope>
    <source>
        <strain evidence="14">CECT 8811</strain>
    </source>
</reference>
<comment type="subcellular location">
    <subcellularLocation>
        <location evidence="11">Cell inner membrane</location>
        <topology evidence="11">Multi-pass membrane protein</topology>
    </subcellularLocation>
    <subcellularLocation>
        <location evidence="1">Cell membrane</location>
        <topology evidence="1">Multi-pass membrane protein</topology>
    </subcellularLocation>
</comment>
<dbReference type="EMBL" id="OMOI01000002">
    <property type="protein sequence ID" value="SPF78696.1"/>
    <property type="molecule type" value="Genomic_DNA"/>
</dbReference>
<evidence type="ECO:0000256" key="6">
    <source>
        <dbReference type="ARBA" id="ARBA00022692"/>
    </source>
</evidence>
<evidence type="ECO:0000256" key="5">
    <source>
        <dbReference type="ARBA" id="ARBA00022597"/>
    </source>
</evidence>
<proteinExistence type="inferred from homology"/>
<feature type="transmembrane region" description="Helical" evidence="11">
    <location>
        <begin position="232"/>
        <end position="253"/>
    </location>
</feature>
<evidence type="ECO:0000256" key="8">
    <source>
        <dbReference type="ARBA" id="ARBA00022989"/>
    </source>
</evidence>
<keyword evidence="10 11" id="KW-0472">Membrane</keyword>
<dbReference type="GO" id="GO:0015774">
    <property type="term" value="P:polysaccharide transport"/>
    <property type="evidence" value="ECO:0007669"/>
    <property type="project" value="UniProtKB-KW"/>
</dbReference>
<dbReference type="PROSITE" id="PS51012">
    <property type="entry name" value="ABC_TM2"/>
    <property type="match status" value="1"/>
</dbReference>
<dbReference type="PRINTS" id="PR00164">
    <property type="entry name" value="ABC2TRNSPORT"/>
</dbReference>
<evidence type="ECO:0000256" key="4">
    <source>
        <dbReference type="ARBA" id="ARBA00022475"/>
    </source>
</evidence>
<feature type="transmembrane region" description="Helical" evidence="11">
    <location>
        <begin position="150"/>
        <end position="171"/>
    </location>
</feature>
<evidence type="ECO:0000256" key="2">
    <source>
        <dbReference type="ARBA" id="ARBA00007783"/>
    </source>
</evidence>
<dbReference type="Pfam" id="PF01061">
    <property type="entry name" value="ABC2_membrane"/>
    <property type="match status" value="1"/>
</dbReference>
<dbReference type="InterPro" id="IPR013525">
    <property type="entry name" value="ABC2_TM"/>
</dbReference>
<keyword evidence="3 11" id="KW-0813">Transport</keyword>
<name>A0A2R8ARJ8_9RHOB</name>
<dbReference type="PANTHER" id="PTHR30413">
    <property type="entry name" value="INNER MEMBRANE TRANSPORT PERMEASE"/>
    <property type="match status" value="1"/>
</dbReference>
<organism evidence="13 14">
    <name type="scientific">Aliiroseovarius pelagivivens</name>
    <dbReference type="NCBI Taxonomy" id="1639690"/>
    <lineage>
        <taxon>Bacteria</taxon>
        <taxon>Pseudomonadati</taxon>
        <taxon>Pseudomonadota</taxon>
        <taxon>Alphaproteobacteria</taxon>
        <taxon>Rhodobacterales</taxon>
        <taxon>Paracoccaceae</taxon>
        <taxon>Aliiroseovarius</taxon>
    </lineage>
</organism>
<protein>
    <recommendedName>
        <fullName evidence="11">Transport permease protein</fullName>
    </recommendedName>
</protein>
<keyword evidence="7" id="KW-0972">Capsule biogenesis/degradation</keyword>
<dbReference type="GO" id="GO:0043190">
    <property type="term" value="C:ATP-binding cassette (ABC) transporter complex"/>
    <property type="evidence" value="ECO:0007669"/>
    <property type="project" value="InterPro"/>
</dbReference>
<keyword evidence="6 11" id="KW-0812">Transmembrane</keyword>
<gene>
    <name evidence="13" type="primary">kpsM</name>
    <name evidence="13" type="ORF">ALP8811_02626</name>
</gene>
<comment type="caution">
    <text evidence="11">Lacks conserved residue(s) required for the propagation of feature annotation.</text>
</comment>
<evidence type="ECO:0000313" key="13">
    <source>
        <dbReference type="EMBL" id="SPF78696.1"/>
    </source>
</evidence>
<evidence type="ECO:0000256" key="7">
    <source>
        <dbReference type="ARBA" id="ARBA00022903"/>
    </source>
</evidence>
<feature type="transmembrane region" description="Helical" evidence="11">
    <location>
        <begin position="69"/>
        <end position="86"/>
    </location>
</feature>
<comment type="similarity">
    <text evidence="2 11">Belongs to the ABC-2 integral membrane protein family.</text>
</comment>
<evidence type="ECO:0000256" key="3">
    <source>
        <dbReference type="ARBA" id="ARBA00022448"/>
    </source>
</evidence>
<dbReference type="AlphaFoldDB" id="A0A2R8ARJ8"/>
<dbReference type="RefSeq" id="WP_245924662.1">
    <property type="nucleotide sequence ID" value="NZ_OMOI01000002.1"/>
</dbReference>
<dbReference type="InterPro" id="IPR047817">
    <property type="entry name" value="ABC2_TM_bact-type"/>
</dbReference>
<dbReference type="PANTHER" id="PTHR30413:SF10">
    <property type="entry name" value="CAPSULE POLYSACCHARIDE EXPORT INNER-MEMBRANE PROTEIN CTRC"/>
    <property type="match status" value="1"/>
</dbReference>
<dbReference type="Proteomes" id="UP000244911">
    <property type="component" value="Unassembled WGS sequence"/>
</dbReference>
<evidence type="ECO:0000256" key="9">
    <source>
        <dbReference type="ARBA" id="ARBA00023047"/>
    </source>
</evidence>
<keyword evidence="5" id="KW-0762">Sugar transport</keyword>
<keyword evidence="8 11" id="KW-1133">Transmembrane helix</keyword>
<feature type="domain" description="ABC transmembrane type-2" evidence="12">
    <location>
        <begin position="35"/>
        <end position="256"/>
    </location>
</feature>
<evidence type="ECO:0000256" key="10">
    <source>
        <dbReference type="ARBA" id="ARBA00023136"/>
    </source>
</evidence>
<evidence type="ECO:0000256" key="1">
    <source>
        <dbReference type="ARBA" id="ARBA00004651"/>
    </source>
</evidence>
<keyword evidence="4 11" id="KW-1003">Cell membrane</keyword>
<dbReference type="InterPro" id="IPR000412">
    <property type="entry name" value="ABC_2_transport"/>
</dbReference>
<evidence type="ECO:0000256" key="11">
    <source>
        <dbReference type="RuleBase" id="RU361157"/>
    </source>
</evidence>
<feature type="transmembrane region" description="Helical" evidence="11">
    <location>
        <begin position="123"/>
        <end position="143"/>
    </location>
</feature>
<sequence>MTTSHAADPTRFKMARTIVALMLREMSSTYGRSTGGYIWALIEPISGIAFLTVVFSYALRSPSIGDSFALYYATGMLPLGLFRQLSSKTAGAIRYSKPLLGYPRVTFIDTILARVILNSFTHILISAMLIGGMVLISPSFVFLNMPEIGLAFIMSISLGVGIGTLNCFLFWRVDWWQPLWKVLMRPLFIISGVLYNFDDLPAFAQDILWWNPIVHVVGQMRMGVFATYEPTYISYIFVFSISLVTLSAGLTLLSRFHDDILYK</sequence>
<accession>A0A2R8ARJ8</accession>
<evidence type="ECO:0000259" key="12">
    <source>
        <dbReference type="PROSITE" id="PS51012"/>
    </source>
</evidence>
<dbReference type="GO" id="GO:0140359">
    <property type="term" value="F:ABC-type transporter activity"/>
    <property type="evidence" value="ECO:0007669"/>
    <property type="project" value="InterPro"/>
</dbReference>
<keyword evidence="14" id="KW-1185">Reference proteome</keyword>
<keyword evidence="9" id="KW-0625">Polysaccharide transport</keyword>
<evidence type="ECO:0000313" key="14">
    <source>
        <dbReference type="Proteomes" id="UP000244911"/>
    </source>
</evidence>
<feature type="transmembrane region" description="Helical" evidence="11">
    <location>
        <begin position="36"/>
        <end position="57"/>
    </location>
</feature>
<dbReference type="GO" id="GO:0015920">
    <property type="term" value="P:lipopolysaccharide transport"/>
    <property type="evidence" value="ECO:0007669"/>
    <property type="project" value="TreeGrafter"/>
</dbReference>